<feature type="transmembrane region" description="Helical" evidence="1">
    <location>
        <begin position="137"/>
        <end position="157"/>
    </location>
</feature>
<feature type="transmembrane region" description="Helical" evidence="1">
    <location>
        <begin position="169"/>
        <end position="202"/>
    </location>
</feature>
<keyword evidence="1" id="KW-0472">Membrane</keyword>
<keyword evidence="1" id="KW-1133">Transmembrane helix</keyword>
<keyword evidence="4" id="KW-1185">Reference proteome</keyword>
<organism evidence="3 5">
    <name type="scientific">Leyella lascolaii</name>
    <dbReference type="NCBI Taxonomy" id="1776379"/>
    <lineage>
        <taxon>Bacteria</taxon>
        <taxon>Pseudomonadati</taxon>
        <taxon>Bacteroidota</taxon>
        <taxon>Bacteroidia</taxon>
        <taxon>Bacteroidales</taxon>
        <taxon>Prevotellaceae</taxon>
        <taxon>Leyella</taxon>
    </lineage>
</organism>
<accession>A0AAW7JUK6</accession>
<reference evidence="3" key="1">
    <citation type="submission" date="2023-06" db="EMBL/GenBank/DDBJ databases">
        <authorList>
            <person name="Zeman M."/>
            <person name="Kubasova T."/>
            <person name="Jahodarova E."/>
            <person name="Nykrynova M."/>
            <person name="Rychlik I."/>
        </authorList>
    </citation>
    <scope>NUCLEOTIDE SEQUENCE</scope>
    <source>
        <strain evidence="3">ET15</strain>
        <strain evidence="2">ET37</strain>
    </source>
</reference>
<dbReference type="EMBL" id="JAUEIF010000006">
    <property type="protein sequence ID" value="MDN0025486.1"/>
    <property type="molecule type" value="Genomic_DNA"/>
</dbReference>
<feature type="transmembrane region" description="Helical" evidence="1">
    <location>
        <begin position="98"/>
        <end position="117"/>
    </location>
</feature>
<comment type="caution">
    <text evidence="3">The sequence shown here is derived from an EMBL/GenBank/DDBJ whole genome shotgun (WGS) entry which is preliminary data.</text>
</comment>
<keyword evidence="1" id="KW-0812">Transmembrane</keyword>
<dbReference type="EMBL" id="JAUEIE010000004">
    <property type="protein sequence ID" value="MDN0022517.1"/>
    <property type="molecule type" value="Genomic_DNA"/>
</dbReference>
<dbReference type="Proteomes" id="UP001167831">
    <property type="component" value="Unassembled WGS sequence"/>
</dbReference>
<evidence type="ECO:0000313" key="3">
    <source>
        <dbReference type="EMBL" id="MDN0025486.1"/>
    </source>
</evidence>
<evidence type="ECO:0000313" key="2">
    <source>
        <dbReference type="EMBL" id="MDN0022517.1"/>
    </source>
</evidence>
<gene>
    <name evidence="2" type="ORF">QVN81_05685</name>
    <name evidence="3" type="ORF">QVN84_08140</name>
</gene>
<feature type="transmembrane region" description="Helical" evidence="1">
    <location>
        <begin position="50"/>
        <end position="77"/>
    </location>
</feature>
<sequence>MRDKTDKIISWMALSVLILQIMLFILSWIVTATNPDLKVRSLLSGEGVRWFIGAYVDNQSNFVLVWLLLLSISFGAVRQSGLLSAVRNIRRLGFRERLAIRFVSIELVLFIIVLFLLTCVPHAVLLNVAGNIYPGSLSMGFVALLSFVLCTFAITYYNVVANRISLSGIFGLLTAGVSSASPFFVLFLLVSCLYHSICFVFFL</sequence>
<evidence type="ECO:0000313" key="4">
    <source>
        <dbReference type="Proteomes" id="UP001167831"/>
    </source>
</evidence>
<name>A0AAW7JUK6_9BACT</name>
<dbReference type="AlphaFoldDB" id="A0AAW7JUK6"/>
<feature type="transmembrane region" description="Helical" evidence="1">
    <location>
        <begin position="12"/>
        <end position="30"/>
    </location>
</feature>
<reference evidence="3" key="2">
    <citation type="submission" date="2023-08" db="EMBL/GenBank/DDBJ databases">
        <title>Identification and characterization of horizontal gene transfer across gut microbiota members of farm animals based on homology search.</title>
        <authorList>
            <person name="Schwarzerova J."/>
            <person name="Nykrynova M."/>
            <person name="Jureckova K."/>
            <person name="Cejkova D."/>
            <person name="Rychlik I."/>
        </authorList>
    </citation>
    <scope>NUCLEOTIDE SEQUENCE</scope>
    <source>
        <strain evidence="3">ET15</strain>
        <strain evidence="2">ET37</strain>
    </source>
</reference>
<dbReference type="RefSeq" id="WP_021993168.1">
    <property type="nucleotide sequence ID" value="NZ_CAUWBX010000022.1"/>
</dbReference>
<proteinExistence type="predicted"/>
<protein>
    <submittedName>
        <fullName evidence="3">ABC transporter substrate-binding protein</fullName>
    </submittedName>
</protein>
<evidence type="ECO:0000313" key="5">
    <source>
        <dbReference type="Proteomes" id="UP001168478"/>
    </source>
</evidence>
<evidence type="ECO:0000256" key="1">
    <source>
        <dbReference type="SAM" id="Phobius"/>
    </source>
</evidence>
<dbReference type="Proteomes" id="UP001168478">
    <property type="component" value="Unassembled WGS sequence"/>
</dbReference>